<proteinExistence type="predicted"/>
<reference evidence="3" key="1">
    <citation type="journal article" date="2019" name="Int. J. Syst. Evol. Microbiol.">
        <title>The Global Catalogue of Microorganisms (GCM) 10K type strain sequencing project: providing services to taxonomists for standard genome sequencing and annotation.</title>
        <authorList>
            <consortium name="The Broad Institute Genomics Platform"/>
            <consortium name="The Broad Institute Genome Sequencing Center for Infectious Disease"/>
            <person name="Wu L."/>
            <person name="Ma J."/>
        </authorList>
    </citation>
    <scope>NUCLEOTIDE SEQUENCE [LARGE SCALE GENOMIC DNA]</scope>
    <source>
        <strain evidence="3">CGMCC 1.15399</strain>
    </source>
</reference>
<feature type="transmembrane region" description="Helical" evidence="1">
    <location>
        <begin position="12"/>
        <end position="35"/>
    </location>
</feature>
<accession>A0ABW4GHR1</accession>
<comment type="caution">
    <text evidence="2">The sequence shown here is derived from an EMBL/GenBank/DDBJ whole genome shotgun (WGS) entry which is preliminary data.</text>
</comment>
<evidence type="ECO:0000313" key="3">
    <source>
        <dbReference type="Proteomes" id="UP001597097"/>
    </source>
</evidence>
<keyword evidence="1" id="KW-0472">Membrane</keyword>
<evidence type="ECO:0000256" key="1">
    <source>
        <dbReference type="SAM" id="Phobius"/>
    </source>
</evidence>
<protein>
    <submittedName>
        <fullName evidence="2">Uncharacterized protein</fullName>
    </submittedName>
</protein>
<evidence type="ECO:0000313" key="2">
    <source>
        <dbReference type="EMBL" id="MFD1541891.1"/>
    </source>
</evidence>
<organism evidence="2 3">
    <name type="scientific">Nonomuraea guangzhouensis</name>
    <dbReference type="NCBI Taxonomy" id="1291555"/>
    <lineage>
        <taxon>Bacteria</taxon>
        <taxon>Bacillati</taxon>
        <taxon>Actinomycetota</taxon>
        <taxon>Actinomycetes</taxon>
        <taxon>Streptosporangiales</taxon>
        <taxon>Streptosporangiaceae</taxon>
        <taxon>Nonomuraea</taxon>
    </lineage>
</organism>
<keyword evidence="3" id="KW-1185">Reference proteome</keyword>
<dbReference type="RefSeq" id="WP_219535619.1">
    <property type="nucleotide sequence ID" value="NZ_JAHKRM010000026.1"/>
</dbReference>
<dbReference type="Proteomes" id="UP001597097">
    <property type="component" value="Unassembled WGS sequence"/>
</dbReference>
<gene>
    <name evidence="2" type="ORF">ACFSJ0_32915</name>
</gene>
<keyword evidence="1" id="KW-0812">Transmembrane</keyword>
<name>A0ABW4GHR1_9ACTN</name>
<sequence>MDILTGLQYGAMAAGGGGLLYGMTITTLAAISVFARSATRRRDARTTLALLLRRHADHDAS</sequence>
<dbReference type="EMBL" id="JBHUCM010000031">
    <property type="protein sequence ID" value="MFD1541891.1"/>
    <property type="molecule type" value="Genomic_DNA"/>
</dbReference>
<keyword evidence="1" id="KW-1133">Transmembrane helix</keyword>